<organism evidence="1 2">
    <name type="scientific">Sphaerodactylus townsendi</name>
    <dbReference type="NCBI Taxonomy" id="933632"/>
    <lineage>
        <taxon>Eukaryota</taxon>
        <taxon>Metazoa</taxon>
        <taxon>Chordata</taxon>
        <taxon>Craniata</taxon>
        <taxon>Vertebrata</taxon>
        <taxon>Euteleostomi</taxon>
        <taxon>Lepidosauria</taxon>
        <taxon>Squamata</taxon>
        <taxon>Bifurcata</taxon>
        <taxon>Gekkota</taxon>
        <taxon>Sphaerodactylidae</taxon>
        <taxon>Sphaerodactylus</taxon>
    </lineage>
</organism>
<name>A0ACB8EBQ3_9SAUR</name>
<evidence type="ECO:0000313" key="2">
    <source>
        <dbReference type="Proteomes" id="UP000827872"/>
    </source>
</evidence>
<comment type="caution">
    <text evidence="1">The sequence shown here is derived from an EMBL/GenBank/DDBJ whole genome shotgun (WGS) entry which is preliminary data.</text>
</comment>
<sequence length="315" mass="35603">MGSCFLLAEVVLQNPLKIHNIEIQIEDVNDNSPKFSKKEFEMAVPEHVPTNTRFPLESAQDTDLGENSIQNYTLSPNENFGLDVHSDELGRKSVALVLEKPLDREKDARFRMTLTAVDGGVPQRTGTILIMINVLDSNDNFPHFTQSEYKVKLRENSPRGTLVSKVEAKDLDFGSNAHITYSFHEKKKQAYDINIKGNRWERWPPSGHWAKRSLVEIEDENDNAPEISIISITSPLAEDSPLDTLVMLFRVTDGDSGDNGRTSCSVEMNLPFLLKSTVNNYYQLVTQRPLDREKVPEYNITITATDRGSPRLTSH</sequence>
<dbReference type="Proteomes" id="UP000827872">
    <property type="component" value="Linkage Group LG14"/>
</dbReference>
<accession>A0ACB8EBQ3</accession>
<proteinExistence type="predicted"/>
<reference evidence="1" key="1">
    <citation type="submission" date="2021-08" db="EMBL/GenBank/DDBJ databases">
        <title>The first chromosome-level gecko genome reveals the dynamic sex chromosomes of Neotropical dwarf geckos (Sphaerodactylidae: Sphaerodactylus).</title>
        <authorList>
            <person name="Pinto B.J."/>
            <person name="Keating S.E."/>
            <person name="Gamble T."/>
        </authorList>
    </citation>
    <scope>NUCLEOTIDE SEQUENCE</scope>
    <source>
        <strain evidence="1">TG3544</strain>
    </source>
</reference>
<keyword evidence="2" id="KW-1185">Reference proteome</keyword>
<protein>
    <submittedName>
        <fullName evidence="1">Uncharacterized protein</fullName>
    </submittedName>
</protein>
<gene>
    <name evidence="1" type="ORF">K3G42_014358</name>
</gene>
<evidence type="ECO:0000313" key="1">
    <source>
        <dbReference type="EMBL" id="KAH7989769.1"/>
    </source>
</evidence>
<dbReference type="EMBL" id="CM037627">
    <property type="protein sequence ID" value="KAH7989769.1"/>
    <property type="molecule type" value="Genomic_DNA"/>
</dbReference>